<dbReference type="Proteomes" id="UP000249757">
    <property type="component" value="Unassembled WGS sequence"/>
</dbReference>
<sequence>MSSPPLTVRNLTQTVISIARIERFEDPNTLQSKARGYVFSSKNTTTLAPTSPELSGHAQSFIHQDMNITLQPFESYTLRFSDSAEAGATTKLSSPTLRLIIQTGQERHRVDTHPSYTQKSTQTFTPLSGNSLPPTYKALFHPSKPIPHLAIHSNHISRYTSWMSALPDDLPLSAMSIPGTHNSHTHYRALPSVRCQVHDVKTQLENGIRFLDIRVQPVHATDPQKKDLYLVHGAFPISLTGPKYLEPMLKICYDFLAANPSETVLISLKREGVGSATDEYLARILQDHYIAPKQSHWYTDPKIPYLGTVRGKLVLVRRYNTANPPSSPSPSNPQTTGLDATAWPHNASHALFPPHFPTPTFCLQDFCEVLIPESIPTKLQHCNDHLVRAAAAIHPIPGVSTDVVNPVPPGPLYLNFLSGSNFWKKACWPGAIAKIVNKGMEEWLCGGHHLERPARETREPGEVEESREMSGGVKRAGSGDGSTGVVVMDCVGEGGDWELVRLVVGMNMGVLLKMKACVG</sequence>
<keyword evidence="6" id="KW-1185">Reference proteome</keyword>
<dbReference type="OMA" id="TCHVAPP"/>
<dbReference type="Gene3D" id="3.20.20.190">
    <property type="entry name" value="Phosphatidylinositol (PI) phosphodiesterase"/>
    <property type="match status" value="1"/>
</dbReference>
<dbReference type="GO" id="GO:0008081">
    <property type="term" value="F:phosphoric diester hydrolase activity"/>
    <property type="evidence" value="ECO:0007669"/>
    <property type="project" value="InterPro"/>
</dbReference>
<proteinExistence type="predicted"/>
<evidence type="ECO:0000313" key="4">
    <source>
        <dbReference type="EMBL" id="KAI1520426.1"/>
    </source>
</evidence>
<dbReference type="SMART" id="SM00148">
    <property type="entry name" value="PLCXc"/>
    <property type="match status" value="1"/>
</dbReference>
<feature type="domain" description="Phosphatidylinositol-specific phospholipase C X" evidence="2">
    <location>
        <begin position="168"/>
        <end position="318"/>
    </location>
</feature>
<dbReference type="Pfam" id="PF00388">
    <property type="entry name" value="PI-PLC-X"/>
    <property type="match status" value="1"/>
</dbReference>
<dbReference type="InterPro" id="IPR000909">
    <property type="entry name" value="PLipase_C_PInositol-sp_X_dom"/>
</dbReference>
<reference evidence="3 5" key="1">
    <citation type="journal article" date="2018" name="BMC Genomics">
        <title>Comparative genomics of the wheat fungal pathogen Pyrenophora tritici-repentis reveals chromosomal variations and genome plasticity.</title>
        <authorList>
            <person name="Moolhuijzen P."/>
            <person name="See P.T."/>
            <person name="Hane J.K."/>
            <person name="Shi G."/>
            <person name="Liu Z."/>
            <person name="Oliver R.P."/>
            <person name="Moffat C.S."/>
        </authorList>
    </citation>
    <scope>NUCLEOTIDE SEQUENCE [LARGE SCALE GENOMIC DNA]</scope>
    <source>
        <strain evidence="3">M4</strain>
    </source>
</reference>
<dbReference type="PROSITE" id="PS50007">
    <property type="entry name" value="PIPLC_X_DOMAIN"/>
    <property type="match status" value="1"/>
</dbReference>
<gene>
    <name evidence="4" type="ORF">Ptr86124_000794</name>
    <name evidence="3" type="ORF">PtrM4_008620</name>
</gene>
<feature type="region of interest" description="Disordered" evidence="1">
    <location>
        <begin position="320"/>
        <end position="339"/>
    </location>
</feature>
<protein>
    <submittedName>
        <fullName evidence="3">1-phosphatidylinositol phosphodiesterase</fullName>
    </submittedName>
    <submittedName>
        <fullName evidence="4">X domain containing protein</fullName>
    </submittedName>
</protein>
<dbReference type="PANTHER" id="PTHR13593">
    <property type="match status" value="1"/>
</dbReference>
<reference evidence="4" key="2">
    <citation type="submission" date="2021-05" db="EMBL/GenBank/DDBJ databases">
        <authorList>
            <person name="Moolhuijzen P.M."/>
            <person name="Moffat C.S."/>
        </authorList>
    </citation>
    <scope>NUCLEOTIDE SEQUENCE</scope>
    <source>
        <strain evidence="4">86-124</strain>
    </source>
</reference>
<dbReference type="EMBL" id="NQIK02000001">
    <property type="protein sequence ID" value="KAF7576622.1"/>
    <property type="molecule type" value="Genomic_DNA"/>
</dbReference>
<feature type="region of interest" description="Disordered" evidence="1">
    <location>
        <begin position="454"/>
        <end position="480"/>
    </location>
</feature>
<feature type="compositionally biased region" description="Basic and acidic residues" evidence="1">
    <location>
        <begin position="454"/>
        <end position="468"/>
    </location>
</feature>
<comment type="caution">
    <text evidence="3">The sequence shown here is derived from an EMBL/GenBank/DDBJ whole genome shotgun (WGS) entry which is preliminary data.</text>
</comment>
<dbReference type="GO" id="GO:0006629">
    <property type="term" value="P:lipid metabolic process"/>
    <property type="evidence" value="ECO:0007669"/>
    <property type="project" value="InterPro"/>
</dbReference>
<accession>A0A2W1HXX1</accession>
<evidence type="ECO:0000313" key="6">
    <source>
        <dbReference type="Proteomes" id="UP000249757"/>
    </source>
</evidence>
<reference evidence="4" key="3">
    <citation type="journal article" date="2022" name="bioRxiv">
        <title>A global pangenome for the wheat fungal pathogen Pyrenophora tritici-repentis and prediction of effector protein structural homology.</title>
        <authorList>
            <person name="Moolhuijzen P."/>
            <person name="See P.T."/>
            <person name="Shi G."/>
            <person name="Powell H.R."/>
            <person name="Cockram J."/>
            <person name="Jorgensen L.N."/>
            <person name="Benslimane H."/>
            <person name="Strelkov S.E."/>
            <person name="Turner J."/>
            <person name="Liu Z."/>
            <person name="Moffat C.S."/>
        </authorList>
    </citation>
    <scope>NUCLEOTIDE SEQUENCE</scope>
    <source>
        <strain evidence="4">86-124</strain>
    </source>
</reference>
<dbReference type="InterPro" id="IPR051057">
    <property type="entry name" value="PI-PLC_domain"/>
</dbReference>
<dbReference type="PANTHER" id="PTHR13593:SF113">
    <property type="entry name" value="SI:DKEY-266F7.9"/>
    <property type="match status" value="1"/>
</dbReference>
<feature type="compositionally biased region" description="Polar residues" evidence="1">
    <location>
        <begin position="114"/>
        <end position="128"/>
    </location>
</feature>
<name>A0A2W1HXX1_9PLEO</name>
<evidence type="ECO:0000259" key="2">
    <source>
        <dbReference type="SMART" id="SM00148"/>
    </source>
</evidence>
<evidence type="ECO:0000256" key="1">
    <source>
        <dbReference type="SAM" id="MobiDB-lite"/>
    </source>
</evidence>
<evidence type="ECO:0000313" key="3">
    <source>
        <dbReference type="EMBL" id="KAF7576622.1"/>
    </source>
</evidence>
<feature type="region of interest" description="Disordered" evidence="1">
    <location>
        <begin position="105"/>
        <end position="128"/>
    </location>
</feature>
<reference evidence="6" key="4">
    <citation type="journal article" date="2022" name="Microb. Genom.">
        <title>A global pangenome for the wheat fungal pathogen Pyrenophora tritici-repentis and prediction of effector protein structural homology.</title>
        <authorList>
            <person name="Moolhuijzen P.M."/>
            <person name="See P.T."/>
            <person name="Shi G."/>
            <person name="Powell H.R."/>
            <person name="Cockram J."/>
            <person name="Jorgensen L.N."/>
            <person name="Benslimane H."/>
            <person name="Strelkov S.E."/>
            <person name="Turner J."/>
            <person name="Liu Z."/>
            <person name="Moffat C.S."/>
        </authorList>
    </citation>
    <scope>NUCLEOTIDE SEQUENCE [LARGE SCALE GENOMIC DNA]</scope>
</reference>
<dbReference type="AlphaFoldDB" id="A0A2W1HXX1"/>
<dbReference type="CDD" id="cd08586">
    <property type="entry name" value="PI-PLCc_BcPLC_like"/>
    <property type="match status" value="1"/>
</dbReference>
<dbReference type="OrthoDB" id="1046782at2759"/>
<dbReference type="EMBL" id="NRDI02000001">
    <property type="protein sequence ID" value="KAI1520426.1"/>
    <property type="molecule type" value="Genomic_DNA"/>
</dbReference>
<evidence type="ECO:0000313" key="5">
    <source>
        <dbReference type="Proteomes" id="UP000245464"/>
    </source>
</evidence>
<dbReference type="Proteomes" id="UP000245464">
    <property type="component" value="Chromosome 1"/>
</dbReference>
<organism evidence="3 5">
    <name type="scientific">Pyrenophora tritici-repentis</name>
    <dbReference type="NCBI Taxonomy" id="45151"/>
    <lineage>
        <taxon>Eukaryota</taxon>
        <taxon>Fungi</taxon>
        <taxon>Dikarya</taxon>
        <taxon>Ascomycota</taxon>
        <taxon>Pezizomycotina</taxon>
        <taxon>Dothideomycetes</taxon>
        <taxon>Pleosporomycetidae</taxon>
        <taxon>Pleosporales</taxon>
        <taxon>Pleosporineae</taxon>
        <taxon>Pleosporaceae</taxon>
        <taxon>Pyrenophora</taxon>
    </lineage>
</organism>
<dbReference type="InterPro" id="IPR017946">
    <property type="entry name" value="PLC-like_Pdiesterase_TIM-brl"/>
</dbReference>
<dbReference type="SUPFAM" id="SSF51695">
    <property type="entry name" value="PLC-like phosphodiesterases"/>
    <property type="match status" value="1"/>
</dbReference>